<dbReference type="InterPro" id="IPR006311">
    <property type="entry name" value="TAT_signal"/>
</dbReference>
<dbReference type="RefSeq" id="WP_145203348.1">
    <property type="nucleotide sequence ID" value="NZ_CP036267.1"/>
</dbReference>
<proteinExistence type="predicted"/>
<evidence type="ECO:0000313" key="4">
    <source>
        <dbReference type="EMBL" id="QDT34812.1"/>
    </source>
</evidence>
<dbReference type="PANTHER" id="PTHR43283">
    <property type="entry name" value="BETA-LACTAMASE-RELATED"/>
    <property type="match status" value="1"/>
</dbReference>
<name>A0A517QT89_9PLAN</name>
<evidence type="ECO:0000256" key="2">
    <source>
        <dbReference type="SAM" id="SignalP"/>
    </source>
</evidence>
<dbReference type="InterPro" id="IPR012338">
    <property type="entry name" value="Beta-lactam/transpept-like"/>
</dbReference>
<gene>
    <name evidence="4" type="primary">estB_3</name>
    <name evidence="4" type="ORF">Mal48_40840</name>
</gene>
<dbReference type="OrthoDB" id="284523at2"/>
<reference evidence="4 5" key="1">
    <citation type="submission" date="2019-02" db="EMBL/GenBank/DDBJ databases">
        <title>Deep-cultivation of Planctomycetes and their phenomic and genomic characterization uncovers novel biology.</title>
        <authorList>
            <person name="Wiegand S."/>
            <person name="Jogler M."/>
            <person name="Boedeker C."/>
            <person name="Pinto D."/>
            <person name="Vollmers J."/>
            <person name="Rivas-Marin E."/>
            <person name="Kohn T."/>
            <person name="Peeters S.H."/>
            <person name="Heuer A."/>
            <person name="Rast P."/>
            <person name="Oberbeckmann S."/>
            <person name="Bunk B."/>
            <person name="Jeske O."/>
            <person name="Meyerdierks A."/>
            <person name="Storesund J.E."/>
            <person name="Kallscheuer N."/>
            <person name="Luecker S."/>
            <person name="Lage O.M."/>
            <person name="Pohl T."/>
            <person name="Merkel B.J."/>
            <person name="Hornburger P."/>
            <person name="Mueller R.-W."/>
            <person name="Bruemmer F."/>
            <person name="Labrenz M."/>
            <person name="Spormann A.M."/>
            <person name="Op den Camp H."/>
            <person name="Overmann J."/>
            <person name="Amann R."/>
            <person name="Jetten M.S.M."/>
            <person name="Mascher T."/>
            <person name="Medema M.H."/>
            <person name="Devos D.P."/>
            <person name="Kaster A.-K."/>
            <person name="Ovreas L."/>
            <person name="Rohde M."/>
            <person name="Galperin M.Y."/>
            <person name="Jogler C."/>
        </authorList>
    </citation>
    <scope>NUCLEOTIDE SEQUENCE [LARGE SCALE GENOMIC DNA]</scope>
    <source>
        <strain evidence="4 5">Mal48</strain>
    </source>
</reference>
<evidence type="ECO:0000256" key="1">
    <source>
        <dbReference type="ARBA" id="ARBA00022801"/>
    </source>
</evidence>
<dbReference type="EMBL" id="CP036267">
    <property type="protein sequence ID" value="QDT34812.1"/>
    <property type="molecule type" value="Genomic_DNA"/>
</dbReference>
<dbReference type="AlphaFoldDB" id="A0A517QT89"/>
<keyword evidence="2" id="KW-0732">Signal</keyword>
<dbReference type="SUPFAM" id="SSF56601">
    <property type="entry name" value="beta-lactamase/transpeptidase-like"/>
    <property type="match status" value="1"/>
</dbReference>
<dbReference type="KEGG" id="tpol:Mal48_40840"/>
<keyword evidence="1 4" id="KW-0378">Hydrolase</keyword>
<dbReference type="Gene3D" id="3.40.710.10">
    <property type="entry name" value="DD-peptidase/beta-lactamase superfamily"/>
    <property type="match status" value="1"/>
</dbReference>
<evidence type="ECO:0000313" key="5">
    <source>
        <dbReference type="Proteomes" id="UP000315724"/>
    </source>
</evidence>
<protein>
    <submittedName>
        <fullName evidence="4">Esterase EstB</fullName>
        <ecNumber evidence="4">3.1.1.-</ecNumber>
    </submittedName>
</protein>
<dbReference type="Proteomes" id="UP000315724">
    <property type="component" value="Chromosome"/>
</dbReference>
<dbReference type="PROSITE" id="PS51318">
    <property type="entry name" value="TAT"/>
    <property type="match status" value="1"/>
</dbReference>
<dbReference type="EC" id="3.1.1.-" evidence="4"/>
<evidence type="ECO:0000259" key="3">
    <source>
        <dbReference type="Pfam" id="PF00144"/>
    </source>
</evidence>
<dbReference type="Pfam" id="PF00144">
    <property type="entry name" value="Beta-lactamase"/>
    <property type="match status" value="1"/>
</dbReference>
<keyword evidence="5" id="KW-1185">Reference proteome</keyword>
<dbReference type="PANTHER" id="PTHR43283:SF11">
    <property type="entry name" value="BETA-LACTAMASE-RELATED DOMAIN-CONTAINING PROTEIN"/>
    <property type="match status" value="1"/>
</dbReference>
<feature type="chain" id="PRO_5021888813" evidence="2">
    <location>
        <begin position="23"/>
        <end position="367"/>
    </location>
</feature>
<accession>A0A517QT89</accession>
<dbReference type="GO" id="GO:0016787">
    <property type="term" value="F:hydrolase activity"/>
    <property type="evidence" value="ECO:0007669"/>
    <property type="project" value="UniProtKB-KW"/>
</dbReference>
<feature type="domain" description="Beta-lactamase-related" evidence="3">
    <location>
        <begin position="50"/>
        <end position="347"/>
    </location>
</feature>
<dbReference type="InterPro" id="IPR001466">
    <property type="entry name" value="Beta-lactam-related"/>
</dbReference>
<organism evidence="4 5">
    <name type="scientific">Thalassoglobus polymorphus</name>
    <dbReference type="NCBI Taxonomy" id="2527994"/>
    <lineage>
        <taxon>Bacteria</taxon>
        <taxon>Pseudomonadati</taxon>
        <taxon>Planctomycetota</taxon>
        <taxon>Planctomycetia</taxon>
        <taxon>Planctomycetales</taxon>
        <taxon>Planctomycetaceae</taxon>
        <taxon>Thalassoglobus</taxon>
    </lineage>
</organism>
<sequence length="367" mass="39269" precursor="true">MTNRRTFLQASLLTTLSSPLLAALKRGNLSAAEETLATATNSGLIEAASIYIQQGTEKFQRTFGSSKSPDDIFLLASISKPISIAAVMKLYDQGKFALDDPVKNFIPEFSGDGRDAITMRQLMTHVSGLPDQLPQNAQLRSNHAILKEFVDAAIQTPLLFPAGTKYSYSSMAILLATEVAMRLTGKPIAKIVEENVYQPLGMKHSALGLGAFKLESVMKVQVENAAPESGSGAPSTKSWDWNSLYWRRLGAPWGTAHGSAADVGLFLNEFLHPSGKILKPKTAQLMTTNQNPRGIRPRALGFDLGSHCGGPGCSEQTFGHTGSTGTLCWADPATATTCVILTTLPGRAITPHPRKTASDQVARAANS</sequence>
<dbReference type="InterPro" id="IPR050789">
    <property type="entry name" value="Diverse_Enzym_Activities"/>
</dbReference>
<feature type="signal peptide" evidence="2">
    <location>
        <begin position="1"/>
        <end position="22"/>
    </location>
</feature>